<accession>A0AAN9LYF9</accession>
<dbReference type="SUPFAM" id="SSF54506">
    <property type="entry name" value="Diaminopimelate epimerase-like"/>
    <property type="match status" value="1"/>
</dbReference>
<dbReference type="PANTHER" id="PTHR13774">
    <property type="entry name" value="PHENAZINE BIOSYNTHESIS PROTEIN"/>
    <property type="match status" value="1"/>
</dbReference>
<dbReference type="Gene3D" id="3.10.310.10">
    <property type="entry name" value="Diaminopimelate Epimerase, Chain A, domain 1"/>
    <property type="match status" value="2"/>
</dbReference>
<dbReference type="AlphaFoldDB" id="A0AAN9LYF9"/>
<proteinExistence type="inferred from homology"/>
<dbReference type="InterPro" id="IPR003719">
    <property type="entry name" value="Phenazine_PhzF-like"/>
</dbReference>
<dbReference type="GO" id="GO:0016853">
    <property type="term" value="F:isomerase activity"/>
    <property type="evidence" value="ECO:0007669"/>
    <property type="project" value="UniProtKB-KW"/>
</dbReference>
<dbReference type="Pfam" id="PF02567">
    <property type="entry name" value="PhzC-PhzF"/>
    <property type="match status" value="1"/>
</dbReference>
<evidence type="ECO:0000313" key="4">
    <source>
        <dbReference type="Proteomes" id="UP001367508"/>
    </source>
</evidence>
<comment type="similarity">
    <text evidence="1">Belongs to the PhzF family.</text>
</comment>
<name>A0AAN9LYF9_CANGL</name>
<comment type="caution">
    <text evidence="3">The sequence shown here is derived from an EMBL/GenBank/DDBJ whole genome shotgun (WGS) entry which is preliminary data.</text>
</comment>
<protein>
    <submittedName>
        <fullName evidence="3">Uncharacterized protein</fullName>
    </submittedName>
</protein>
<organism evidence="3 4">
    <name type="scientific">Canavalia gladiata</name>
    <name type="common">Sword bean</name>
    <name type="synonym">Dolichos gladiatus</name>
    <dbReference type="NCBI Taxonomy" id="3824"/>
    <lineage>
        <taxon>Eukaryota</taxon>
        <taxon>Viridiplantae</taxon>
        <taxon>Streptophyta</taxon>
        <taxon>Embryophyta</taxon>
        <taxon>Tracheophyta</taxon>
        <taxon>Spermatophyta</taxon>
        <taxon>Magnoliopsida</taxon>
        <taxon>eudicotyledons</taxon>
        <taxon>Gunneridae</taxon>
        <taxon>Pentapetalae</taxon>
        <taxon>rosids</taxon>
        <taxon>fabids</taxon>
        <taxon>Fabales</taxon>
        <taxon>Fabaceae</taxon>
        <taxon>Papilionoideae</taxon>
        <taxon>50 kb inversion clade</taxon>
        <taxon>NPAAA clade</taxon>
        <taxon>indigoferoid/millettioid clade</taxon>
        <taxon>Phaseoleae</taxon>
        <taxon>Canavalia</taxon>
    </lineage>
</organism>
<dbReference type="GO" id="GO:0005737">
    <property type="term" value="C:cytoplasm"/>
    <property type="evidence" value="ECO:0007669"/>
    <property type="project" value="TreeGrafter"/>
</dbReference>
<keyword evidence="4" id="KW-1185">Reference proteome</keyword>
<gene>
    <name evidence="3" type="ORF">VNO77_14141</name>
</gene>
<evidence type="ECO:0000256" key="2">
    <source>
        <dbReference type="ARBA" id="ARBA00023235"/>
    </source>
</evidence>
<keyword evidence="2" id="KW-0413">Isomerase</keyword>
<evidence type="ECO:0000256" key="1">
    <source>
        <dbReference type="ARBA" id="ARBA00008270"/>
    </source>
</evidence>
<dbReference type="PANTHER" id="PTHR13774:SF17">
    <property type="entry name" value="PHENAZINE BIOSYNTHESIS-LIKE DOMAIN-CONTAINING PROTEIN"/>
    <property type="match status" value="1"/>
</dbReference>
<sequence>MFNGVNAIEIPHKSQPHEPLMHNHSLVKHDQKFCPKKFRHTITRGGAAGGWVVDQFWTIELRHLFVCTESELDTQVDAFTESPFKGNPAAVCFLEEERDDDWLQAVATEFNAPVTCYLTRIPESHHSLNSLHLTSHNRHFCLRWFTHINEVKLCAHATLAAAHALFLSGSVDTNITEFVTPAGVLTAKKIPVINNSNVANFSKEGFYIELELPAHPIIDFNFQETSQISEALSGASIIDIKRTQIGNDILVVVTSGKNVIEVQPQFDTIIKCPGRGIIVSGIAPPDSGFDFISRFFCPKDGVNEDHVCGSAHCGLASYWSKKLEKCDFNAYQASPRGGVINIHLDEQNQRVFLRGKAVTMMEGCVLI</sequence>
<dbReference type="EMBL" id="JAYMYQ010000003">
    <property type="protein sequence ID" value="KAK7344487.1"/>
    <property type="molecule type" value="Genomic_DNA"/>
</dbReference>
<reference evidence="3 4" key="1">
    <citation type="submission" date="2024-01" db="EMBL/GenBank/DDBJ databases">
        <title>The genomes of 5 underutilized Papilionoideae crops provide insights into root nodulation and disease resistanc.</title>
        <authorList>
            <person name="Jiang F."/>
        </authorList>
    </citation>
    <scope>NUCLEOTIDE SEQUENCE [LARGE SCALE GENOMIC DNA]</scope>
    <source>
        <strain evidence="3">LVBAO_FW01</strain>
        <tissue evidence="3">Leaves</tissue>
    </source>
</reference>
<dbReference type="Proteomes" id="UP001367508">
    <property type="component" value="Unassembled WGS sequence"/>
</dbReference>
<evidence type="ECO:0000313" key="3">
    <source>
        <dbReference type="EMBL" id="KAK7344487.1"/>
    </source>
</evidence>